<evidence type="ECO:0000256" key="3">
    <source>
        <dbReference type="SAM" id="MobiDB-lite"/>
    </source>
</evidence>
<dbReference type="PANTHER" id="PTHR23236:SF51">
    <property type="entry name" value="NUCLEOLAR PROTEIN 6"/>
    <property type="match status" value="1"/>
</dbReference>
<dbReference type="InterPro" id="IPR012677">
    <property type="entry name" value="Nucleotide-bd_a/b_plait_sf"/>
</dbReference>
<dbReference type="GO" id="GO:0042274">
    <property type="term" value="P:ribosomal small subunit biogenesis"/>
    <property type="evidence" value="ECO:0007669"/>
    <property type="project" value="TreeGrafter"/>
</dbReference>
<dbReference type="SUPFAM" id="SSF54928">
    <property type="entry name" value="RNA-binding domain, RBD"/>
    <property type="match status" value="1"/>
</dbReference>
<sequence>MDIYGYGSLEAAAFQPVLCLRGGGADAKRKEARKRKFATGQDGKAANLTEGAESERKKARKQNSALSGGEVDPPSKYDATEIGAVMDAEAESSGIAQHRSQRFIVFIGNLPYSATDASIKTHFAKVQPISTRHSTDKSTGKSKGFAFLEFAAYDRMKTCLKLYHHSSFDDGESPARKINVELTVGGGGTKSKDRKTKLKAKNWKLSQERKRRDEEDVKTGRKNSARKGEGAIRGKVEVDERAENDEDEPRAVDNGDIHPSRRSRVIER</sequence>
<dbReference type="GO" id="GO:0019843">
    <property type="term" value="F:rRNA binding"/>
    <property type="evidence" value="ECO:0007669"/>
    <property type="project" value="TreeGrafter"/>
</dbReference>
<keyword evidence="1 2" id="KW-0694">RNA-binding</keyword>
<feature type="compositionally biased region" description="Basic and acidic residues" evidence="3">
    <location>
        <begin position="249"/>
        <end position="268"/>
    </location>
</feature>
<dbReference type="GO" id="GO:0005730">
    <property type="term" value="C:nucleolus"/>
    <property type="evidence" value="ECO:0007669"/>
    <property type="project" value="TreeGrafter"/>
</dbReference>
<evidence type="ECO:0000256" key="2">
    <source>
        <dbReference type="PROSITE-ProRule" id="PRU00176"/>
    </source>
</evidence>
<dbReference type="FunFam" id="3.30.70.330:FF:000376">
    <property type="entry name" value="Putative RNA binding protein"/>
    <property type="match status" value="1"/>
</dbReference>
<protein>
    <recommendedName>
        <fullName evidence="4">RRM domain-containing protein</fullName>
    </recommendedName>
</protein>
<dbReference type="InterPro" id="IPR000504">
    <property type="entry name" value="RRM_dom"/>
</dbReference>
<feature type="compositionally biased region" description="Basic and acidic residues" evidence="3">
    <location>
        <begin position="226"/>
        <end position="241"/>
    </location>
</feature>
<comment type="caution">
    <text evidence="5">The sequence shown here is derived from an EMBL/GenBank/DDBJ whole genome shotgun (WGS) entry which is preliminary data.</text>
</comment>
<evidence type="ECO:0000313" key="6">
    <source>
        <dbReference type="Proteomes" id="UP000664521"/>
    </source>
</evidence>
<dbReference type="SMART" id="SM00360">
    <property type="entry name" value="RRM"/>
    <property type="match status" value="1"/>
</dbReference>
<feature type="region of interest" description="Disordered" evidence="3">
    <location>
        <begin position="30"/>
        <end position="77"/>
    </location>
</feature>
<dbReference type="Gene3D" id="3.30.70.330">
    <property type="match status" value="1"/>
</dbReference>
<dbReference type="PANTHER" id="PTHR23236">
    <property type="entry name" value="EUKARYOTIC TRANSLATION INITIATION FACTOR 4B/4H"/>
    <property type="match status" value="1"/>
</dbReference>
<feature type="region of interest" description="Disordered" evidence="3">
    <location>
        <begin position="181"/>
        <end position="268"/>
    </location>
</feature>
<feature type="compositionally biased region" description="Basic and acidic residues" evidence="3">
    <location>
        <begin position="206"/>
        <end position="219"/>
    </location>
</feature>
<accession>A0A8H3IT77</accession>
<dbReference type="InterPro" id="IPR034228">
    <property type="entry name" value="Nop6_RRM"/>
</dbReference>
<dbReference type="OrthoDB" id="167718at2759"/>
<dbReference type="Pfam" id="PF00076">
    <property type="entry name" value="RRM_1"/>
    <property type="match status" value="1"/>
</dbReference>
<proteinExistence type="predicted"/>
<evidence type="ECO:0000313" key="5">
    <source>
        <dbReference type="EMBL" id="CAF9931028.1"/>
    </source>
</evidence>
<reference evidence="5" key="1">
    <citation type="submission" date="2021-03" db="EMBL/GenBank/DDBJ databases">
        <authorList>
            <person name="Tagirdzhanova G."/>
        </authorList>
    </citation>
    <scope>NUCLEOTIDE SEQUENCE</scope>
</reference>
<feature type="compositionally biased region" description="Basic residues" evidence="3">
    <location>
        <begin position="192"/>
        <end position="202"/>
    </location>
</feature>
<organism evidence="5 6">
    <name type="scientific">Heterodermia speciosa</name>
    <dbReference type="NCBI Taxonomy" id="116794"/>
    <lineage>
        <taxon>Eukaryota</taxon>
        <taxon>Fungi</taxon>
        <taxon>Dikarya</taxon>
        <taxon>Ascomycota</taxon>
        <taxon>Pezizomycotina</taxon>
        <taxon>Lecanoromycetes</taxon>
        <taxon>OSLEUM clade</taxon>
        <taxon>Lecanoromycetidae</taxon>
        <taxon>Caliciales</taxon>
        <taxon>Physciaceae</taxon>
        <taxon>Heterodermia</taxon>
    </lineage>
</organism>
<dbReference type="EMBL" id="CAJPDS010000057">
    <property type="protein sequence ID" value="CAF9931028.1"/>
    <property type="molecule type" value="Genomic_DNA"/>
</dbReference>
<name>A0A8H3IT77_9LECA</name>
<dbReference type="Proteomes" id="UP000664521">
    <property type="component" value="Unassembled WGS sequence"/>
</dbReference>
<evidence type="ECO:0000259" key="4">
    <source>
        <dbReference type="PROSITE" id="PS50102"/>
    </source>
</evidence>
<keyword evidence="6" id="KW-1185">Reference proteome</keyword>
<dbReference type="InterPro" id="IPR035979">
    <property type="entry name" value="RBD_domain_sf"/>
</dbReference>
<feature type="domain" description="RRM" evidence="4">
    <location>
        <begin position="103"/>
        <end position="185"/>
    </location>
</feature>
<dbReference type="PROSITE" id="PS50102">
    <property type="entry name" value="RRM"/>
    <property type="match status" value="1"/>
</dbReference>
<gene>
    <name evidence="5" type="ORF">HETSPECPRED_007775</name>
</gene>
<dbReference type="CDD" id="cd12400">
    <property type="entry name" value="RRM_Nop6"/>
    <property type="match status" value="1"/>
</dbReference>
<evidence type="ECO:0000256" key="1">
    <source>
        <dbReference type="ARBA" id="ARBA00022884"/>
    </source>
</evidence>
<dbReference type="AlphaFoldDB" id="A0A8H3IT77"/>